<reference evidence="1 2" key="1">
    <citation type="journal article" date="2023" name="BMC Biol.">
        <title>The compact genome of the sponge Oopsacas minuta (Hexactinellida) is lacking key metazoan core genes.</title>
        <authorList>
            <person name="Santini S."/>
            <person name="Schenkelaars Q."/>
            <person name="Jourda C."/>
            <person name="Duchesne M."/>
            <person name="Belahbib H."/>
            <person name="Rocher C."/>
            <person name="Selva M."/>
            <person name="Riesgo A."/>
            <person name="Vervoort M."/>
            <person name="Leys S.P."/>
            <person name="Kodjabachian L."/>
            <person name="Le Bivic A."/>
            <person name="Borchiellini C."/>
            <person name="Claverie J.M."/>
            <person name="Renard E."/>
        </authorList>
    </citation>
    <scope>NUCLEOTIDE SEQUENCE [LARGE SCALE GENOMIC DNA]</scope>
    <source>
        <strain evidence="1">SPO-2</strain>
    </source>
</reference>
<dbReference type="Proteomes" id="UP001165289">
    <property type="component" value="Unassembled WGS sequence"/>
</dbReference>
<evidence type="ECO:0000313" key="2">
    <source>
        <dbReference type="Proteomes" id="UP001165289"/>
    </source>
</evidence>
<dbReference type="GO" id="GO:0004527">
    <property type="term" value="F:exonuclease activity"/>
    <property type="evidence" value="ECO:0007669"/>
    <property type="project" value="UniProtKB-KW"/>
</dbReference>
<organism evidence="1 2">
    <name type="scientific">Oopsacas minuta</name>
    <dbReference type="NCBI Taxonomy" id="111878"/>
    <lineage>
        <taxon>Eukaryota</taxon>
        <taxon>Metazoa</taxon>
        <taxon>Porifera</taxon>
        <taxon>Hexactinellida</taxon>
        <taxon>Hexasterophora</taxon>
        <taxon>Lyssacinosida</taxon>
        <taxon>Leucopsacidae</taxon>
        <taxon>Oopsacas</taxon>
    </lineage>
</organism>
<sequence length="186" mass="21852">MTRFCQQNYIHLVSQQQQHFPIDHKSYKSHDNLLLCGSCHLITSLNEDILKLRISKEYDAPIDSGASKLNSDPILYKVKNAARALAQSKNPLPDERAIQYREILKDFYQVEELDEEQIREAAKIDPKNENPNYHGHGEKVVEQVMANGELLEFQMRWRQHFLETMKPKFLPELWSATHNPNKDKYF</sequence>
<gene>
    <name evidence="1" type="ORF">LOD99_2451</name>
</gene>
<protein>
    <submittedName>
        <fullName evidence="1">Exonuclease 3'-5' domain-containing protein 2 isoform X2</fullName>
    </submittedName>
</protein>
<keyword evidence="1" id="KW-0269">Exonuclease</keyword>
<accession>A0AAV7K1Q0</accession>
<evidence type="ECO:0000313" key="1">
    <source>
        <dbReference type="EMBL" id="KAI6655162.1"/>
    </source>
</evidence>
<keyword evidence="1" id="KW-0378">Hydrolase</keyword>
<dbReference type="AlphaFoldDB" id="A0AAV7K1Q0"/>
<keyword evidence="1" id="KW-0540">Nuclease</keyword>
<comment type="caution">
    <text evidence="1">The sequence shown here is derived from an EMBL/GenBank/DDBJ whole genome shotgun (WGS) entry which is preliminary data.</text>
</comment>
<keyword evidence="2" id="KW-1185">Reference proteome</keyword>
<name>A0AAV7K1Q0_9METZ</name>
<proteinExistence type="predicted"/>
<dbReference type="EMBL" id="JAKMXF010000210">
    <property type="protein sequence ID" value="KAI6655162.1"/>
    <property type="molecule type" value="Genomic_DNA"/>
</dbReference>